<gene>
    <name evidence="4" type="ORF">GGR88_001061</name>
</gene>
<keyword evidence="1 2" id="KW-0597">Phosphoprotein</keyword>
<feature type="domain" description="Response regulatory" evidence="3">
    <location>
        <begin position="12"/>
        <end position="121"/>
    </location>
</feature>
<sequence>MIFGRRKRSIERILVVEDEPLVAFDNEHYLSDAGYEVVETTDRAAVALETIARGDAIHLVLADIELRDGSGLDVAAAAHAAGIAVMFVTGHCPADAERHAIGYLGKPYQPRTLIAAIQAIDDVVSGRTPKKVPDGFRLFTQAAS</sequence>
<organism evidence="4 5">
    <name type="scientific">Sphingomonas jejuensis</name>
    <dbReference type="NCBI Taxonomy" id="904715"/>
    <lineage>
        <taxon>Bacteria</taxon>
        <taxon>Pseudomonadati</taxon>
        <taxon>Pseudomonadota</taxon>
        <taxon>Alphaproteobacteria</taxon>
        <taxon>Sphingomonadales</taxon>
        <taxon>Sphingomonadaceae</taxon>
        <taxon>Sphingomonas</taxon>
    </lineage>
</organism>
<keyword evidence="4" id="KW-0238">DNA-binding</keyword>
<evidence type="ECO:0000256" key="2">
    <source>
        <dbReference type="PROSITE-ProRule" id="PRU00169"/>
    </source>
</evidence>
<evidence type="ECO:0000313" key="4">
    <source>
        <dbReference type="EMBL" id="NJC33587.1"/>
    </source>
</evidence>
<dbReference type="PANTHER" id="PTHR44591:SF3">
    <property type="entry name" value="RESPONSE REGULATORY DOMAIN-CONTAINING PROTEIN"/>
    <property type="match status" value="1"/>
</dbReference>
<dbReference type="Proteomes" id="UP000734218">
    <property type="component" value="Unassembled WGS sequence"/>
</dbReference>
<comment type="caution">
    <text evidence="4">The sequence shown here is derived from an EMBL/GenBank/DDBJ whole genome shotgun (WGS) entry which is preliminary data.</text>
</comment>
<dbReference type="InterPro" id="IPR001789">
    <property type="entry name" value="Sig_transdc_resp-reg_receiver"/>
</dbReference>
<dbReference type="SMART" id="SM00448">
    <property type="entry name" value="REC"/>
    <property type="match status" value="1"/>
</dbReference>
<dbReference type="InterPro" id="IPR011006">
    <property type="entry name" value="CheY-like_superfamily"/>
</dbReference>
<dbReference type="PANTHER" id="PTHR44591">
    <property type="entry name" value="STRESS RESPONSE REGULATOR PROTEIN 1"/>
    <property type="match status" value="1"/>
</dbReference>
<keyword evidence="5" id="KW-1185">Reference proteome</keyword>
<dbReference type="InterPro" id="IPR050595">
    <property type="entry name" value="Bact_response_regulator"/>
</dbReference>
<dbReference type="PROSITE" id="PS50110">
    <property type="entry name" value="RESPONSE_REGULATORY"/>
    <property type="match status" value="1"/>
</dbReference>
<dbReference type="Gene3D" id="3.40.50.2300">
    <property type="match status" value="1"/>
</dbReference>
<evidence type="ECO:0000313" key="5">
    <source>
        <dbReference type="Proteomes" id="UP000734218"/>
    </source>
</evidence>
<accession>A0ABX0XLB9</accession>
<dbReference type="SUPFAM" id="SSF52172">
    <property type="entry name" value="CheY-like"/>
    <property type="match status" value="1"/>
</dbReference>
<protein>
    <submittedName>
        <fullName evidence="4">DNA-binding response OmpR family regulator</fullName>
    </submittedName>
</protein>
<dbReference type="EMBL" id="JAATJE010000001">
    <property type="protein sequence ID" value="NJC33587.1"/>
    <property type="molecule type" value="Genomic_DNA"/>
</dbReference>
<reference evidence="4 5" key="1">
    <citation type="submission" date="2020-03" db="EMBL/GenBank/DDBJ databases">
        <title>Genomic Encyclopedia of Type Strains, Phase IV (KMG-IV): sequencing the most valuable type-strain genomes for metagenomic binning, comparative biology and taxonomic classification.</title>
        <authorList>
            <person name="Goeker M."/>
        </authorList>
    </citation>
    <scope>NUCLEOTIDE SEQUENCE [LARGE SCALE GENOMIC DNA]</scope>
    <source>
        <strain evidence="4 5">DSM 27651</strain>
    </source>
</reference>
<name>A0ABX0XLB9_9SPHN</name>
<evidence type="ECO:0000259" key="3">
    <source>
        <dbReference type="PROSITE" id="PS50110"/>
    </source>
</evidence>
<evidence type="ECO:0000256" key="1">
    <source>
        <dbReference type="ARBA" id="ARBA00022553"/>
    </source>
</evidence>
<dbReference type="Pfam" id="PF00072">
    <property type="entry name" value="Response_reg"/>
    <property type="match status" value="1"/>
</dbReference>
<dbReference type="GO" id="GO:0003677">
    <property type="term" value="F:DNA binding"/>
    <property type="evidence" value="ECO:0007669"/>
    <property type="project" value="UniProtKB-KW"/>
</dbReference>
<proteinExistence type="predicted"/>
<dbReference type="RefSeq" id="WP_167953554.1">
    <property type="nucleotide sequence ID" value="NZ_JAATJE010000001.1"/>
</dbReference>
<feature type="modified residue" description="4-aspartylphosphate" evidence="2">
    <location>
        <position position="63"/>
    </location>
</feature>